<reference evidence="2 3" key="1">
    <citation type="submission" date="2017-02" db="EMBL/GenBank/DDBJ databases">
        <authorList>
            <person name="Peterson S.W."/>
        </authorList>
    </citation>
    <scope>NUCLEOTIDE SEQUENCE [LARGE SCALE GENOMIC DNA]</scope>
    <source>
        <strain evidence="2 3">ATCC BAA-908</strain>
    </source>
</reference>
<accession>A0A1T4JI21</accession>
<dbReference type="OrthoDB" id="9814022at2"/>
<evidence type="ECO:0000313" key="3">
    <source>
        <dbReference type="Proteomes" id="UP000190423"/>
    </source>
</evidence>
<dbReference type="NCBIfam" id="NF002486">
    <property type="entry name" value="PRK01752.1"/>
    <property type="match status" value="1"/>
</dbReference>
<dbReference type="SUPFAM" id="SSF54427">
    <property type="entry name" value="NTF2-like"/>
    <property type="match status" value="1"/>
</dbReference>
<dbReference type="Proteomes" id="UP000190423">
    <property type="component" value="Unassembled WGS sequence"/>
</dbReference>
<dbReference type="Pfam" id="PF17775">
    <property type="entry name" value="YchJ_M-like"/>
    <property type="match status" value="1"/>
</dbReference>
<organism evidence="2 3">
    <name type="scientific">Treponema porcinum</name>
    <dbReference type="NCBI Taxonomy" id="261392"/>
    <lineage>
        <taxon>Bacteria</taxon>
        <taxon>Pseudomonadati</taxon>
        <taxon>Spirochaetota</taxon>
        <taxon>Spirochaetia</taxon>
        <taxon>Spirochaetales</taxon>
        <taxon>Treponemataceae</taxon>
        <taxon>Treponema</taxon>
    </lineage>
</organism>
<dbReference type="InterPro" id="IPR032710">
    <property type="entry name" value="NTF2-like_dom_sf"/>
</dbReference>
<dbReference type="RefSeq" id="WP_078932202.1">
    <property type="nucleotide sequence ID" value="NZ_FUWG01000002.1"/>
</dbReference>
<evidence type="ECO:0000313" key="2">
    <source>
        <dbReference type="EMBL" id="SJZ29820.1"/>
    </source>
</evidence>
<keyword evidence="3" id="KW-1185">Reference proteome</keyword>
<dbReference type="InterPro" id="IPR048469">
    <property type="entry name" value="YchJ-like_M"/>
</dbReference>
<dbReference type="STRING" id="261392.SAMN02745149_00287"/>
<gene>
    <name evidence="2" type="ORF">SAMN02745149_00287</name>
</gene>
<dbReference type="AlphaFoldDB" id="A0A1T4JI21"/>
<dbReference type="EMBL" id="FUWG01000002">
    <property type="protein sequence ID" value="SJZ29820.1"/>
    <property type="molecule type" value="Genomic_DNA"/>
</dbReference>
<dbReference type="PANTHER" id="PTHR33747:SF1">
    <property type="entry name" value="ADENYLATE CYCLASE-ASSOCIATED CAP C-TERMINAL DOMAIN-CONTAINING PROTEIN"/>
    <property type="match status" value="1"/>
</dbReference>
<dbReference type="NCBIfam" id="NF002449">
    <property type="entry name" value="PRK01617.1"/>
    <property type="match status" value="1"/>
</dbReference>
<name>A0A1T4JI21_TREPO</name>
<dbReference type="Pfam" id="PF02810">
    <property type="entry name" value="SEC-C"/>
    <property type="match status" value="2"/>
</dbReference>
<sequence>MSAKIEKCPCGSGKKYSECCEPIIKGTVKAPTAESLMRARYSAYVTHEIDFIINSCEEGEGLADIDKKATEDWSRQSTWNGLTIIKTEKGTEKDDEGVVEFTADYTLKQMHDVHHEVAGFKKINGEWKYVAGNIITTTVKREGEKIGRNDPCPCGSGKKYKKCCGR</sequence>
<dbReference type="PANTHER" id="PTHR33747">
    <property type="entry name" value="UPF0225 PROTEIN SCO1677"/>
    <property type="match status" value="1"/>
</dbReference>
<feature type="domain" description="YchJ-like middle NTF2-like" evidence="1">
    <location>
        <begin position="32"/>
        <end position="132"/>
    </location>
</feature>
<dbReference type="Gene3D" id="3.10.450.50">
    <property type="match status" value="1"/>
</dbReference>
<protein>
    <submittedName>
        <fullName evidence="2">SEC-C motif-containing protein</fullName>
    </submittedName>
</protein>
<dbReference type="InterPro" id="IPR004027">
    <property type="entry name" value="SEC_C_motif"/>
</dbReference>
<dbReference type="GeneID" id="78315609"/>
<evidence type="ECO:0000259" key="1">
    <source>
        <dbReference type="Pfam" id="PF17775"/>
    </source>
</evidence>
<proteinExistence type="predicted"/>
<dbReference type="SUPFAM" id="SSF103642">
    <property type="entry name" value="Sec-C motif"/>
    <property type="match status" value="2"/>
</dbReference>